<protein>
    <submittedName>
        <fullName evidence="2">Uncharacterized protein</fullName>
    </submittedName>
</protein>
<organism evidence="2 3">
    <name type="scientific">Phyllostomus discolor</name>
    <name type="common">pale spear-nosed bat</name>
    <dbReference type="NCBI Taxonomy" id="89673"/>
    <lineage>
        <taxon>Eukaryota</taxon>
        <taxon>Metazoa</taxon>
        <taxon>Chordata</taxon>
        <taxon>Craniata</taxon>
        <taxon>Vertebrata</taxon>
        <taxon>Euteleostomi</taxon>
        <taxon>Mammalia</taxon>
        <taxon>Eutheria</taxon>
        <taxon>Laurasiatheria</taxon>
        <taxon>Chiroptera</taxon>
        <taxon>Yangochiroptera</taxon>
        <taxon>Phyllostomidae</taxon>
        <taxon>Phyllostominae</taxon>
        <taxon>Phyllostomus</taxon>
    </lineage>
</organism>
<feature type="compositionally biased region" description="Basic and acidic residues" evidence="1">
    <location>
        <begin position="120"/>
        <end position="132"/>
    </location>
</feature>
<reference evidence="2 3" key="1">
    <citation type="journal article" date="2020" name="Nature">
        <title>Six reference-quality genomes reveal evolution of bat adaptations.</title>
        <authorList>
            <person name="Jebb D."/>
            <person name="Huang Z."/>
            <person name="Pippel M."/>
            <person name="Hughes G.M."/>
            <person name="Lavrichenko K."/>
            <person name="Devanna P."/>
            <person name="Winkler S."/>
            <person name="Jermiin L.S."/>
            <person name="Skirmuntt E.C."/>
            <person name="Katzourakis A."/>
            <person name="Burkitt-Gray L."/>
            <person name="Ray D.A."/>
            <person name="Sullivan K.A.M."/>
            <person name="Roscito J.G."/>
            <person name="Kirilenko B.M."/>
            <person name="Davalos L.M."/>
            <person name="Corthals A.P."/>
            <person name="Power M.L."/>
            <person name="Jones G."/>
            <person name="Ransome R.D."/>
            <person name="Dechmann D.K.N."/>
            <person name="Locatelli A.G."/>
            <person name="Puechmaille S.J."/>
            <person name="Fedrigo O."/>
            <person name="Jarvis E.D."/>
            <person name="Hiller M."/>
            <person name="Vernes S.C."/>
            <person name="Myers E.W."/>
            <person name="Teeling E.C."/>
        </authorList>
    </citation>
    <scope>NUCLEOTIDE SEQUENCE [LARGE SCALE GENOMIC DNA]</scope>
    <source>
        <strain evidence="2">Bat1K_MPI-CBG_1</strain>
    </source>
</reference>
<accession>A0A834ACC4</accession>
<dbReference type="EMBL" id="JABVXQ010000005">
    <property type="protein sequence ID" value="KAF6109794.1"/>
    <property type="molecule type" value="Genomic_DNA"/>
</dbReference>
<feature type="compositionally biased region" description="Polar residues" evidence="1">
    <location>
        <begin position="189"/>
        <end position="199"/>
    </location>
</feature>
<sequence length="199" mass="21408">MELCEDPLWKIRVLEWMISSLQASFRAFQTPPDLAAGSQASCLTNGTVHTPNPEPGLHRSHFSPLHSASGLGLTPLGGRPANTVPTRPQLCCVAPRVPQSHGLRVWQRHTGEVRATAPDSWRELSDRPHLEVKPPFQMRQTSELDLSSSPTPSLPPVMNPPKGVRVGAGLQRRAPDAPSRAPPVGPPAQGSSHHASPAL</sequence>
<dbReference type="Proteomes" id="UP000664940">
    <property type="component" value="Unassembled WGS sequence"/>
</dbReference>
<gene>
    <name evidence="2" type="ORF">HJG60_010997</name>
</gene>
<evidence type="ECO:0000313" key="2">
    <source>
        <dbReference type="EMBL" id="KAF6109794.1"/>
    </source>
</evidence>
<name>A0A834ACC4_9CHIR</name>
<proteinExistence type="predicted"/>
<evidence type="ECO:0000313" key="3">
    <source>
        <dbReference type="Proteomes" id="UP000664940"/>
    </source>
</evidence>
<feature type="region of interest" description="Disordered" evidence="1">
    <location>
        <begin position="117"/>
        <end position="199"/>
    </location>
</feature>
<dbReference type="AlphaFoldDB" id="A0A834ACC4"/>
<comment type="caution">
    <text evidence="2">The sequence shown here is derived from an EMBL/GenBank/DDBJ whole genome shotgun (WGS) entry which is preliminary data.</text>
</comment>
<evidence type="ECO:0000256" key="1">
    <source>
        <dbReference type="SAM" id="MobiDB-lite"/>
    </source>
</evidence>